<sequence>MLSNSSHFTMHTSNCNFVEYHTAEGSGLKILRGASLPKAAYDSAARESALYSIPKTGHEDFVAEFVAWTHRGDVPVMRLNGPKSNLAQLCAEKSEENLAATFCFLRSHGTDDPSRFFTTLAGQLAIHIPPFAEILNAKLYHNPDLVLKSLKVQFEELIATPIKELLAKGVDLGPRRVIMVEGIDECVSAHARCEILCTILGSASALPFRWAIFSRLDSQAEAALKERGLITESCWSISHSVPNLPVREGEYFLRIEFIRYQGWIAMRWTPATCSPKIVTSTAVFFFNPTQQLE</sequence>
<evidence type="ECO:0000256" key="1">
    <source>
        <dbReference type="ARBA" id="ARBA00022737"/>
    </source>
</evidence>
<dbReference type="OrthoDB" id="5967843at2759"/>
<reference evidence="3" key="1">
    <citation type="submission" date="2020-11" db="EMBL/GenBank/DDBJ databases">
        <authorList>
            <consortium name="DOE Joint Genome Institute"/>
            <person name="Ahrendt S."/>
            <person name="Riley R."/>
            <person name="Andreopoulos W."/>
            <person name="Labutti K."/>
            <person name="Pangilinan J."/>
            <person name="Ruiz-Duenas F.J."/>
            <person name="Barrasa J.M."/>
            <person name="Sanchez-Garcia M."/>
            <person name="Camarero S."/>
            <person name="Miyauchi S."/>
            <person name="Serrano A."/>
            <person name="Linde D."/>
            <person name="Babiker R."/>
            <person name="Drula E."/>
            <person name="Ayuso-Fernandez I."/>
            <person name="Pacheco R."/>
            <person name="Padilla G."/>
            <person name="Ferreira P."/>
            <person name="Barriuso J."/>
            <person name="Kellner H."/>
            <person name="Castanera R."/>
            <person name="Alfaro M."/>
            <person name="Ramirez L."/>
            <person name="Pisabarro A.G."/>
            <person name="Kuo A."/>
            <person name="Tritt A."/>
            <person name="Lipzen A."/>
            <person name="He G."/>
            <person name="Yan M."/>
            <person name="Ng V."/>
            <person name="Cullen D."/>
            <person name="Martin F."/>
            <person name="Rosso M.-N."/>
            <person name="Henrissat B."/>
            <person name="Hibbett D."/>
            <person name="Martinez A.T."/>
            <person name="Grigoriev I.V."/>
        </authorList>
    </citation>
    <scope>NUCLEOTIDE SEQUENCE</scope>
    <source>
        <strain evidence="3">MF-IS2</strain>
    </source>
</reference>
<dbReference type="AlphaFoldDB" id="A0A9P6C1F5"/>
<evidence type="ECO:0000259" key="2">
    <source>
        <dbReference type="Pfam" id="PF24883"/>
    </source>
</evidence>
<evidence type="ECO:0000313" key="4">
    <source>
        <dbReference type="Proteomes" id="UP000807342"/>
    </source>
</evidence>
<protein>
    <recommendedName>
        <fullName evidence="2">Nephrocystin 3-like N-terminal domain-containing protein</fullName>
    </recommendedName>
</protein>
<proteinExistence type="predicted"/>
<organism evidence="3 4">
    <name type="scientific">Macrolepiota fuliginosa MF-IS2</name>
    <dbReference type="NCBI Taxonomy" id="1400762"/>
    <lineage>
        <taxon>Eukaryota</taxon>
        <taxon>Fungi</taxon>
        <taxon>Dikarya</taxon>
        <taxon>Basidiomycota</taxon>
        <taxon>Agaricomycotina</taxon>
        <taxon>Agaricomycetes</taxon>
        <taxon>Agaricomycetidae</taxon>
        <taxon>Agaricales</taxon>
        <taxon>Agaricineae</taxon>
        <taxon>Agaricaceae</taxon>
        <taxon>Macrolepiota</taxon>
    </lineage>
</organism>
<gene>
    <name evidence="3" type="ORF">P691DRAFT_734689</name>
</gene>
<keyword evidence="4" id="KW-1185">Reference proteome</keyword>
<name>A0A9P6C1F5_9AGAR</name>
<evidence type="ECO:0000313" key="3">
    <source>
        <dbReference type="EMBL" id="KAF9445585.1"/>
    </source>
</evidence>
<dbReference type="EMBL" id="MU151292">
    <property type="protein sequence ID" value="KAF9445585.1"/>
    <property type="molecule type" value="Genomic_DNA"/>
</dbReference>
<feature type="domain" description="Nephrocystin 3-like N-terminal" evidence="2">
    <location>
        <begin position="85"/>
        <end position="215"/>
    </location>
</feature>
<accession>A0A9P6C1F5</accession>
<dbReference type="Proteomes" id="UP000807342">
    <property type="component" value="Unassembled WGS sequence"/>
</dbReference>
<dbReference type="InterPro" id="IPR056884">
    <property type="entry name" value="NPHP3-like_N"/>
</dbReference>
<dbReference type="Pfam" id="PF24883">
    <property type="entry name" value="NPHP3_N"/>
    <property type="match status" value="1"/>
</dbReference>
<keyword evidence="1" id="KW-0677">Repeat</keyword>
<comment type="caution">
    <text evidence="3">The sequence shown here is derived from an EMBL/GenBank/DDBJ whole genome shotgun (WGS) entry which is preliminary data.</text>
</comment>